<keyword evidence="1" id="KW-1133">Transmembrane helix</keyword>
<comment type="caution">
    <text evidence="2">The sequence shown here is derived from an EMBL/GenBank/DDBJ whole genome shotgun (WGS) entry which is preliminary data.</text>
</comment>
<dbReference type="EMBL" id="BARV01013113">
    <property type="protein sequence ID" value="GAI11729.1"/>
    <property type="molecule type" value="Genomic_DNA"/>
</dbReference>
<evidence type="ECO:0000256" key="1">
    <source>
        <dbReference type="SAM" id="Phobius"/>
    </source>
</evidence>
<organism evidence="2">
    <name type="scientific">marine sediment metagenome</name>
    <dbReference type="NCBI Taxonomy" id="412755"/>
    <lineage>
        <taxon>unclassified sequences</taxon>
        <taxon>metagenomes</taxon>
        <taxon>ecological metagenomes</taxon>
    </lineage>
</organism>
<feature type="transmembrane region" description="Helical" evidence="1">
    <location>
        <begin position="9"/>
        <end position="29"/>
    </location>
</feature>
<evidence type="ECO:0000313" key="2">
    <source>
        <dbReference type="EMBL" id="GAI11729.1"/>
    </source>
</evidence>
<proteinExistence type="predicted"/>
<reference evidence="2" key="1">
    <citation type="journal article" date="2014" name="Front. Microbiol.">
        <title>High frequency of phylogenetically diverse reductive dehalogenase-homologous genes in deep subseafloor sedimentary metagenomes.</title>
        <authorList>
            <person name="Kawai M."/>
            <person name="Futagami T."/>
            <person name="Toyoda A."/>
            <person name="Takaki Y."/>
            <person name="Nishi S."/>
            <person name="Hori S."/>
            <person name="Arai W."/>
            <person name="Tsubouchi T."/>
            <person name="Morono Y."/>
            <person name="Uchiyama I."/>
            <person name="Ito T."/>
            <person name="Fujiyama A."/>
            <person name="Inagaki F."/>
            <person name="Takami H."/>
        </authorList>
    </citation>
    <scope>NUCLEOTIDE SEQUENCE</scope>
    <source>
        <strain evidence="2">Expedition CK06-06</strain>
    </source>
</reference>
<keyword evidence="1" id="KW-0812">Transmembrane</keyword>
<dbReference type="AlphaFoldDB" id="X1MZE0"/>
<sequence>MKILIDKELIFVVSAIIIVCVCVGAFVVFGSTGWTDNEALTDAFLEGEDVGIGCEWKIMSDGTVGNMTKVRLYSRAVYPGATWDLQREGLVDIENNFYWHTYY</sequence>
<name>X1MZE0_9ZZZZ</name>
<keyword evidence="1" id="KW-0472">Membrane</keyword>
<accession>X1MZE0</accession>
<protein>
    <submittedName>
        <fullName evidence="2">Uncharacterized protein</fullName>
    </submittedName>
</protein>
<gene>
    <name evidence="2" type="ORF">S06H3_23897</name>
</gene>